<dbReference type="SUPFAM" id="SSF81296">
    <property type="entry name" value="E set domains"/>
    <property type="match status" value="1"/>
</dbReference>
<reference evidence="8 9" key="1">
    <citation type="journal article" date="2010" name="J. Bacteriol.">
        <title>Complete genome sequence of the aerobic facultative methanotroph Methylocella silvestris BL2.</title>
        <authorList>
            <person name="Chen Y."/>
            <person name="Crombie A."/>
            <person name="Rahman M.T."/>
            <person name="Dedysh S.N."/>
            <person name="Liesack W."/>
            <person name="Stott M.B."/>
            <person name="Alam M."/>
            <person name="Theisen A.R."/>
            <person name="Murrell J.C."/>
            <person name="Dunfield P.F."/>
        </authorList>
    </citation>
    <scope>NUCLEOTIDE SEQUENCE [LARGE SCALE GENOMIC DNA]</scope>
    <source>
        <strain evidence="9">DSM 15510 / CIP 108128 / LMG 27833 / NCIMB 13906 / BL2</strain>
    </source>
</reference>
<dbReference type="Proteomes" id="UP000002257">
    <property type="component" value="Chromosome"/>
</dbReference>
<comment type="pathway">
    <text evidence="2">Glycan metabolism; osmoregulated periplasmic glucan (OPG) biosynthesis.</text>
</comment>
<evidence type="ECO:0000256" key="3">
    <source>
        <dbReference type="ARBA" id="ARBA00009284"/>
    </source>
</evidence>
<dbReference type="PANTHER" id="PTHR30504:SF3">
    <property type="entry name" value="GLUCANS BIOSYNTHESIS PROTEIN D"/>
    <property type="match status" value="1"/>
</dbReference>
<keyword evidence="9" id="KW-1185">Reference proteome</keyword>
<dbReference type="InterPro" id="IPR014718">
    <property type="entry name" value="GH-type_carb-bd"/>
</dbReference>
<dbReference type="PANTHER" id="PTHR30504">
    <property type="entry name" value="GLUCANS BIOSYNTHESIS PROTEIN"/>
    <property type="match status" value="1"/>
</dbReference>
<evidence type="ECO:0000256" key="2">
    <source>
        <dbReference type="ARBA" id="ARBA00005001"/>
    </source>
</evidence>
<dbReference type="GO" id="GO:0030246">
    <property type="term" value="F:carbohydrate binding"/>
    <property type="evidence" value="ECO:0007669"/>
    <property type="project" value="InterPro"/>
</dbReference>
<dbReference type="HOGENOM" id="CLU_023403_2_0_5"/>
<dbReference type="KEGG" id="msl:Msil_1158"/>
<keyword evidence="4 6" id="KW-0732">Signal</keyword>
<evidence type="ECO:0000256" key="4">
    <source>
        <dbReference type="ARBA" id="ARBA00022729"/>
    </source>
</evidence>
<protein>
    <submittedName>
        <fullName evidence="8">Periplasmic glucan biosynthesis protein MdoG</fullName>
    </submittedName>
</protein>
<dbReference type="Gene3D" id="2.60.40.10">
    <property type="entry name" value="Immunoglobulins"/>
    <property type="match status" value="1"/>
</dbReference>
<organism evidence="8 9">
    <name type="scientific">Methylocella silvestris (strain DSM 15510 / CIP 108128 / LMG 27833 / NCIMB 13906 / BL2)</name>
    <dbReference type="NCBI Taxonomy" id="395965"/>
    <lineage>
        <taxon>Bacteria</taxon>
        <taxon>Pseudomonadati</taxon>
        <taxon>Pseudomonadota</taxon>
        <taxon>Alphaproteobacteria</taxon>
        <taxon>Hyphomicrobiales</taxon>
        <taxon>Beijerinckiaceae</taxon>
        <taxon>Methylocella</taxon>
    </lineage>
</organism>
<dbReference type="InterPro" id="IPR014756">
    <property type="entry name" value="Ig_E-set"/>
</dbReference>
<dbReference type="Gene3D" id="2.70.98.10">
    <property type="match status" value="1"/>
</dbReference>
<evidence type="ECO:0000256" key="1">
    <source>
        <dbReference type="ARBA" id="ARBA00004418"/>
    </source>
</evidence>
<dbReference type="OrthoDB" id="9777817at2"/>
<dbReference type="AlphaFoldDB" id="B8ENJ6"/>
<dbReference type="InterPro" id="IPR014438">
    <property type="entry name" value="Glucan_biosyn_MdoG/MdoD"/>
</dbReference>
<comment type="similarity">
    <text evidence="3">Belongs to the OpgD/OpgG family.</text>
</comment>
<dbReference type="GO" id="GO:0030288">
    <property type="term" value="C:outer membrane-bounded periplasmic space"/>
    <property type="evidence" value="ECO:0007669"/>
    <property type="project" value="TreeGrafter"/>
</dbReference>
<evidence type="ECO:0000256" key="6">
    <source>
        <dbReference type="SAM" id="SignalP"/>
    </source>
</evidence>
<evidence type="ECO:0000256" key="5">
    <source>
        <dbReference type="ARBA" id="ARBA00022764"/>
    </source>
</evidence>
<dbReference type="InterPro" id="IPR007444">
    <property type="entry name" value="Glucan_biosyn_MdoG_C"/>
</dbReference>
<accession>B8ENJ6</accession>
<comment type="subcellular location">
    <subcellularLocation>
        <location evidence="1">Periplasm</location>
    </subcellularLocation>
</comment>
<proteinExistence type="inferred from homology"/>
<evidence type="ECO:0000313" key="8">
    <source>
        <dbReference type="EMBL" id="ACK50127.1"/>
    </source>
</evidence>
<dbReference type="InterPro" id="IPR013783">
    <property type="entry name" value="Ig-like_fold"/>
</dbReference>
<feature type="chain" id="PRO_5002871721" evidence="6">
    <location>
        <begin position="27"/>
        <end position="527"/>
    </location>
</feature>
<dbReference type="EMBL" id="CP001280">
    <property type="protein sequence ID" value="ACK50127.1"/>
    <property type="molecule type" value="Genomic_DNA"/>
</dbReference>
<dbReference type="UniPathway" id="UPA00637"/>
<dbReference type="PIRSF" id="PIRSF006281">
    <property type="entry name" value="MdoG"/>
    <property type="match status" value="1"/>
</dbReference>
<dbReference type="SUPFAM" id="SSF74650">
    <property type="entry name" value="Galactose mutarotase-like"/>
    <property type="match status" value="1"/>
</dbReference>
<dbReference type="FunFam" id="2.70.98.10:FF:000001">
    <property type="entry name" value="Glucans biosynthesis protein G"/>
    <property type="match status" value="1"/>
</dbReference>
<gene>
    <name evidence="8" type="ordered locus">Msil_1158</name>
</gene>
<feature type="domain" description="Glucan biosynthesis periplasmic MdoG C-terminal" evidence="7">
    <location>
        <begin position="45"/>
        <end position="524"/>
    </location>
</feature>
<name>B8ENJ6_METSB</name>
<sequence length="527" mass="58989">MTLLNRRTLVTGLLASSALTTHLASAASQAGQPAPAASPAPQPKFDFDDVLRRAKDLASAPFDAAIAPLPEALNKLDFDAWRDIRFRPDKAFLNSPGSQFRLQLFHLGHLYKRPVTINTIRDGIPTPIPFTTSLFDYGRTKPEKPIPVNLGFAGFRLHYPLNSPRVYDEVIAFLGASYFRFLGRDQHYGISARALAIGAGGEEEEFPFFREFWIDSPEVNADRITIFGLLDSPSTTGAYRFDLFPGVETAMEVSTVLYPRKAGVRFGLAPLTSMFFLGENDRRFNEDFRPELHDSDGLLIHSATGEWIWRPLRNPTKPVISSFFDRDVRGFGLLQRDREFDHYQDLDLAYERRPSYFVEPRESWGEGHVDLVELPTEHEANDNIVAFFTPKDSPEANKPFSYAYRLVSSLNLTRLSPNGRALNTYQTTAAALGSAEAPAPGTRRFIIDFTGGDLPFYATDPGSVEVVPSTSQGKIVRSFLVPNPHVRGFRAAFDVQLDGGQSADLRAFLRRGSQALTETWTYPWRPD</sequence>
<dbReference type="GO" id="GO:0003824">
    <property type="term" value="F:catalytic activity"/>
    <property type="evidence" value="ECO:0007669"/>
    <property type="project" value="InterPro"/>
</dbReference>
<dbReference type="eggNOG" id="COG3131">
    <property type="taxonomic scope" value="Bacteria"/>
</dbReference>
<dbReference type="GO" id="GO:0051274">
    <property type="term" value="P:beta-glucan biosynthetic process"/>
    <property type="evidence" value="ECO:0007669"/>
    <property type="project" value="TreeGrafter"/>
</dbReference>
<feature type="signal peptide" evidence="6">
    <location>
        <begin position="1"/>
        <end position="26"/>
    </location>
</feature>
<evidence type="ECO:0000313" key="9">
    <source>
        <dbReference type="Proteomes" id="UP000002257"/>
    </source>
</evidence>
<dbReference type="InterPro" id="IPR011013">
    <property type="entry name" value="Gal_mutarotase_sf_dom"/>
</dbReference>
<evidence type="ECO:0000259" key="7">
    <source>
        <dbReference type="Pfam" id="PF04349"/>
    </source>
</evidence>
<dbReference type="STRING" id="395965.Msil_1158"/>
<dbReference type="Pfam" id="PF04349">
    <property type="entry name" value="MdoG"/>
    <property type="match status" value="1"/>
</dbReference>
<keyword evidence="5" id="KW-0574">Periplasm</keyword>
<dbReference type="RefSeq" id="WP_012590197.1">
    <property type="nucleotide sequence ID" value="NC_011666.1"/>
</dbReference>